<dbReference type="GO" id="GO:0007131">
    <property type="term" value="P:reciprocal meiotic recombination"/>
    <property type="evidence" value="ECO:0007669"/>
    <property type="project" value="TreeGrafter"/>
</dbReference>
<organism evidence="15">
    <name type="scientific">Guillardia theta (strain CCMP2712)</name>
    <name type="common">Cryptophyte</name>
    <dbReference type="NCBI Taxonomy" id="905079"/>
    <lineage>
        <taxon>Eukaryota</taxon>
        <taxon>Cryptophyceae</taxon>
        <taxon>Pyrenomonadales</taxon>
        <taxon>Geminigeraceae</taxon>
        <taxon>Guillardia</taxon>
    </lineage>
</organism>
<dbReference type="HOGENOM" id="CLU_037229_1_1_1"/>
<dbReference type="PRINTS" id="PR01550">
    <property type="entry name" value="TOP6AFAMILY"/>
</dbReference>
<evidence type="ECO:0000256" key="12">
    <source>
        <dbReference type="PROSITE-ProRule" id="PRU01385"/>
    </source>
</evidence>
<evidence type="ECO:0000256" key="3">
    <source>
        <dbReference type="ARBA" id="ARBA00004123"/>
    </source>
</evidence>
<keyword evidence="9 12" id="KW-0238">DNA-binding</keyword>
<dbReference type="GO" id="GO:0005524">
    <property type="term" value="F:ATP binding"/>
    <property type="evidence" value="ECO:0007669"/>
    <property type="project" value="InterPro"/>
</dbReference>
<accession>L1IKF1</accession>
<keyword evidence="7" id="KW-0460">Magnesium</keyword>
<dbReference type="eggNOG" id="KOG2795">
    <property type="taxonomic scope" value="Eukaryota"/>
</dbReference>
<reference evidence="15 17" key="1">
    <citation type="journal article" date="2012" name="Nature">
        <title>Algal genomes reveal evolutionary mosaicism and the fate of nucleomorphs.</title>
        <authorList>
            <consortium name="DOE Joint Genome Institute"/>
            <person name="Curtis B.A."/>
            <person name="Tanifuji G."/>
            <person name="Burki F."/>
            <person name="Gruber A."/>
            <person name="Irimia M."/>
            <person name="Maruyama S."/>
            <person name="Arias M.C."/>
            <person name="Ball S.G."/>
            <person name="Gile G.H."/>
            <person name="Hirakawa Y."/>
            <person name="Hopkins J.F."/>
            <person name="Kuo A."/>
            <person name="Rensing S.A."/>
            <person name="Schmutz J."/>
            <person name="Symeonidi A."/>
            <person name="Elias M."/>
            <person name="Eveleigh R.J."/>
            <person name="Herman E.K."/>
            <person name="Klute M.J."/>
            <person name="Nakayama T."/>
            <person name="Obornik M."/>
            <person name="Reyes-Prieto A."/>
            <person name="Armbrust E.V."/>
            <person name="Aves S.J."/>
            <person name="Beiko R.G."/>
            <person name="Coutinho P."/>
            <person name="Dacks J.B."/>
            <person name="Durnford D.G."/>
            <person name="Fast N.M."/>
            <person name="Green B.R."/>
            <person name="Grisdale C.J."/>
            <person name="Hempel F."/>
            <person name="Henrissat B."/>
            <person name="Hoppner M.P."/>
            <person name="Ishida K."/>
            <person name="Kim E."/>
            <person name="Koreny L."/>
            <person name="Kroth P.G."/>
            <person name="Liu Y."/>
            <person name="Malik S.B."/>
            <person name="Maier U.G."/>
            <person name="McRose D."/>
            <person name="Mock T."/>
            <person name="Neilson J.A."/>
            <person name="Onodera N.T."/>
            <person name="Poole A.M."/>
            <person name="Pritham E.J."/>
            <person name="Richards T.A."/>
            <person name="Rocap G."/>
            <person name="Roy S.W."/>
            <person name="Sarai C."/>
            <person name="Schaack S."/>
            <person name="Shirato S."/>
            <person name="Slamovits C.H."/>
            <person name="Spencer D.F."/>
            <person name="Suzuki S."/>
            <person name="Worden A.Z."/>
            <person name="Zauner S."/>
            <person name="Barry K."/>
            <person name="Bell C."/>
            <person name="Bharti A.K."/>
            <person name="Crow J.A."/>
            <person name="Grimwood J."/>
            <person name="Kramer R."/>
            <person name="Lindquist E."/>
            <person name="Lucas S."/>
            <person name="Salamov A."/>
            <person name="McFadden G.I."/>
            <person name="Lane C.E."/>
            <person name="Keeling P.J."/>
            <person name="Gray M.W."/>
            <person name="Grigoriev I.V."/>
            <person name="Archibald J.M."/>
        </authorList>
    </citation>
    <scope>NUCLEOTIDE SEQUENCE</scope>
    <source>
        <strain evidence="15 17">CCMP2712</strain>
    </source>
</reference>
<evidence type="ECO:0000256" key="7">
    <source>
        <dbReference type="ARBA" id="ARBA00022842"/>
    </source>
</evidence>
<dbReference type="SUPFAM" id="SSF56726">
    <property type="entry name" value="DNA topoisomerase IV, alpha subunit"/>
    <property type="match status" value="1"/>
</dbReference>
<dbReference type="EC" id="5.6.2.2" evidence="5"/>
<evidence type="ECO:0000256" key="1">
    <source>
        <dbReference type="ARBA" id="ARBA00000185"/>
    </source>
</evidence>
<dbReference type="PANTHER" id="PTHR10848">
    <property type="entry name" value="MEIOTIC RECOMBINATION PROTEIN SPO11"/>
    <property type="match status" value="1"/>
</dbReference>
<feature type="domain" description="Spo11/DNA topoisomerase VI subunit A N-terminal" evidence="13">
    <location>
        <begin position="122"/>
        <end position="182"/>
    </location>
</feature>
<dbReference type="PANTHER" id="PTHR10848:SF0">
    <property type="entry name" value="MEIOTIC RECOMBINATION PROTEIN SPO11"/>
    <property type="match status" value="1"/>
</dbReference>
<evidence type="ECO:0000313" key="16">
    <source>
        <dbReference type="EnsemblProtists" id="EKX36265"/>
    </source>
</evidence>
<dbReference type="EnsemblProtists" id="EKX36265">
    <property type="protein sequence ID" value="EKX36265"/>
    <property type="gene ID" value="GUITHDRAFT_175505"/>
</dbReference>
<comment type="subcellular location">
    <subcellularLocation>
        <location evidence="3">Nucleus</location>
    </subcellularLocation>
</comment>
<dbReference type="PRINTS" id="PR01551">
    <property type="entry name" value="SPO11HOMOLOG"/>
</dbReference>
<evidence type="ECO:0000256" key="8">
    <source>
        <dbReference type="ARBA" id="ARBA00023029"/>
    </source>
</evidence>
<evidence type="ECO:0000256" key="2">
    <source>
        <dbReference type="ARBA" id="ARBA00001946"/>
    </source>
</evidence>
<dbReference type="InterPro" id="IPR034136">
    <property type="entry name" value="TOPRIM_Topo6A/Spo11"/>
</dbReference>
<keyword evidence="10 12" id="KW-0413">Isomerase</keyword>
<dbReference type="Proteomes" id="UP000011087">
    <property type="component" value="Unassembled WGS sequence"/>
</dbReference>
<evidence type="ECO:0000313" key="15">
    <source>
        <dbReference type="EMBL" id="EKX36265.1"/>
    </source>
</evidence>
<keyword evidence="17" id="KW-1185">Reference proteome</keyword>
<evidence type="ECO:0000256" key="5">
    <source>
        <dbReference type="ARBA" id="ARBA00012895"/>
    </source>
</evidence>
<evidence type="ECO:0000256" key="9">
    <source>
        <dbReference type="ARBA" id="ARBA00023125"/>
    </source>
</evidence>
<sequence length="410" mass="46844">MESSNTLLSLLLNRMKDFDDTYASIEEVFNALDAFESSDPLREYSIKDSQRELVLDRVLSIVAHCFRALANDKFPTIKYRSGQMYMDDSPNECLDFEDPKDGFKFSSGVLSLRGRSSKNLLRCARFFRVAQLVCSLLKANKTSTKRDIFYADGKVFGKQINSDKAIELLARICNVPRFQLNIVSYSKGLVYGALVMKDLQGNLIHCHSGPTTLPSELFVDQAHALFVVEKECIFRRLCDGRAILLTGCGYPDVQTRILLSRLSKSHPNLPIYGIADWDPDGVEIILTYAFGSHSREHEREFLRCPTMRWLGLHSNDMKVFGVPKALRLELSSRDRARISRMCERKVIKENPRWRNELEEMLIQDSKYEIECLNAISQGGSNSLSNLSNHYIHDKICRFDYLTLNFATSVT</sequence>
<protein>
    <recommendedName>
        <fullName evidence="5">DNA topoisomerase (ATP-hydrolyzing)</fullName>
        <ecNumber evidence="5">5.6.2.2</ecNumber>
    </recommendedName>
</protein>
<dbReference type="AlphaFoldDB" id="L1IKF1"/>
<dbReference type="InterPro" id="IPR036078">
    <property type="entry name" value="Spo11/TopoVI_A_sf"/>
</dbReference>
<dbReference type="OrthoDB" id="5377392at2759"/>
<dbReference type="Pfam" id="PF21180">
    <property type="entry name" value="TOP6A-Spo11_Toprim"/>
    <property type="match status" value="1"/>
</dbReference>
<dbReference type="PROSITE" id="PS52041">
    <property type="entry name" value="TOPO_IIB"/>
    <property type="match status" value="1"/>
</dbReference>
<dbReference type="EMBL" id="JH993077">
    <property type="protein sequence ID" value="EKX36265.1"/>
    <property type="molecule type" value="Genomic_DNA"/>
</dbReference>
<reference evidence="17" key="2">
    <citation type="submission" date="2012-11" db="EMBL/GenBank/DDBJ databases">
        <authorList>
            <person name="Kuo A."/>
            <person name="Curtis B.A."/>
            <person name="Tanifuji G."/>
            <person name="Burki F."/>
            <person name="Gruber A."/>
            <person name="Irimia M."/>
            <person name="Maruyama S."/>
            <person name="Arias M.C."/>
            <person name="Ball S.G."/>
            <person name="Gile G.H."/>
            <person name="Hirakawa Y."/>
            <person name="Hopkins J.F."/>
            <person name="Rensing S.A."/>
            <person name="Schmutz J."/>
            <person name="Symeonidi A."/>
            <person name="Elias M."/>
            <person name="Eveleigh R.J."/>
            <person name="Herman E.K."/>
            <person name="Klute M.J."/>
            <person name="Nakayama T."/>
            <person name="Obornik M."/>
            <person name="Reyes-Prieto A."/>
            <person name="Armbrust E.V."/>
            <person name="Aves S.J."/>
            <person name="Beiko R.G."/>
            <person name="Coutinho P."/>
            <person name="Dacks J.B."/>
            <person name="Durnford D.G."/>
            <person name="Fast N.M."/>
            <person name="Green B.R."/>
            <person name="Grisdale C."/>
            <person name="Hempe F."/>
            <person name="Henrissat B."/>
            <person name="Hoppner M.P."/>
            <person name="Ishida K.-I."/>
            <person name="Kim E."/>
            <person name="Koreny L."/>
            <person name="Kroth P.G."/>
            <person name="Liu Y."/>
            <person name="Malik S.-B."/>
            <person name="Maier U.G."/>
            <person name="McRose D."/>
            <person name="Mock T."/>
            <person name="Neilson J.A."/>
            <person name="Onodera N.T."/>
            <person name="Poole A.M."/>
            <person name="Pritham E.J."/>
            <person name="Richards T.A."/>
            <person name="Rocap G."/>
            <person name="Roy S.W."/>
            <person name="Sarai C."/>
            <person name="Schaack S."/>
            <person name="Shirato S."/>
            <person name="Slamovits C.H."/>
            <person name="Spencer D.F."/>
            <person name="Suzuki S."/>
            <person name="Worden A.Z."/>
            <person name="Zauner S."/>
            <person name="Barry K."/>
            <person name="Bell C."/>
            <person name="Bharti A.K."/>
            <person name="Crow J.A."/>
            <person name="Grimwood J."/>
            <person name="Kramer R."/>
            <person name="Lindquist E."/>
            <person name="Lucas S."/>
            <person name="Salamov A."/>
            <person name="McFadden G.I."/>
            <person name="Lane C.E."/>
            <person name="Keeling P.J."/>
            <person name="Gray M.W."/>
            <person name="Grigoriev I.V."/>
            <person name="Archibald J.M."/>
        </authorList>
    </citation>
    <scope>NUCLEOTIDE SEQUENCE</scope>
    <source>
        <strain evidence="17">CCMP2712</strain>
    </source>
</reference>
<evidence type="ECO:0000256" key="6">
    <source>
        <dbReference type="ARBA" id="ARBA00022723"/>
    </source>
</evidence>
<evidence type="ECO:0000256" key="10">
    <source>
        <dbReference type="ARBA" id="ARBA00023235"/>
    </source>
</evidence>
<dbReference type="GO" id="GO:0003677">
    <property type="term" value="F:DNA binding"/>
    <property type="evidence" value="ECO:0007669"/>
    <property type="project" value="UniProtKB-UniRule"/>
</dbReference>
<dbReference type="PaxDb" id="55529-EKX36265"/>
<name>L1IKF1_GUITC</name>
<dbReference type="GO" id="GO:0003918">
    <property type="term" value="F:DNA topoisomerase type II (double strand cut, ATP-hydrolyzing) activity"/>
    <property type="evidence" value="ECO:0007669"/>
    <property type="project" value="UniProtKB-UniRule"/>
</dbReference>
<feature type="active site" description="O-(5'-phospho-DNA)-tyrosine intermediate" evidence="12">
    <location>
        <position position="150"/>
    </location>
</feature>
<gene>
    <name evidence="15" type="primary">Spo11-1</name>
    <name evidence="15" type="ORF">GUITHDRAFT_175505</name>
</gene>
<dbReference type="CDD" id="cd00223">
    <property type="entry name" value="TOPRIM_TopoIIB_SPO"/>
    <property type="match status" value="1"/>
</dbReference>
<dbReference type="InterPro" id="IPR036388">
    <property type="entry name" value="WH-like_DNA-bd_sf"/>
</dbReference>
<evidence type="ECO:0000313" key="17">
    <source>
        <dbReference type="Proteomes" id="UP000011087"/>
    </source>
</evidence>
<evidence type="ECO:0000259" key="14">
    <source>
        <dbReference type="Pfam" id="PF21180"/>
    </source>
</evidence>
<dbReference type="RefSeq" id="XP_005823245.1">
    <property type="nucleotide sequence ID" value="XM_005823188.1"/>
</dbReference>
<keyword evidence="8 12" id="KW-0799">Topoisomerase</keyword>
<comment type="similarity">
    <text evidence="4 12">Belongs to the TOP6A family.</text>
</comment>
<dbReference type="InterPro" id="IPR013049">
    <property type="entry name" value="Spo11/TopoVI_A_N"/>
</dbReference>
<dbReference type="OMA" id="GMNILCT"/>
<evidence type="ECO:0000256" key="11">
    <source>
        <dbReference type="ARBA" id="ARBA00023242"/>
    </source>
</evidence>
<dbReference type="GO" id="GO:0042138">
    <property type="term" value="P:meiotic DNA double-strand break formation"/>
    <property type="evidence" value="ECO:0007669"/>
    <property type="project" value="InterPro"/>
</dbReference>
<feature type="domain" description="Topoisomerase 6 subunit A/Spo11 TOPRIM" evidence="14">
    <location>
        <begin position="226"/>
        <end position="395"/>
    </location>
</feature>
<proteinExistence type="inferred from homology"/>
<comment type="catalytic activity">
    <reaction evidence="1 12">
        <text>ATP-dependent breakage, passage and rejoining of double-stranded DNA.</text>
        <dbReference type="EC" id="5.6.2.2"/>
    </reaction>
</comment>
<dbReference type="InterPro" id="IPR013048">
    <property type="entry name" value="Meiotic_Spo11"/>
</dbReference>
<dbReference type="Gene3D" id="3.40.1360.10">
    <property type="match status" value="1"/>
</dbReference>
<dbReference type="InterPro" id="IPR002815">
    <property type="entry name" value="Spo11/TopoVI_A"/>
</dbReference>
<keyword evidence="11" id="KW-0539">Nucleus</keyword>
<dbReference type="GO" id="GO:0000706">
    <property type="term" value="P:meiotic DNA double-strand break processing"/>
    <property type="evidence" value="ECO:0007669"/>
    <property type="project" value="TreeGrafter"/>
</dbReference>
<evidence type="ECO:0000256" key="4">
    <source>
        <dbReference type="ARBA" id="ARBA00006559"/>
    </source>
</evidence>
<dbReference type="GeneID" id="17292968"/>
<dbReference type="Gene3D" id="1.10.10.10">
    <property type="entry name" value="Winged helix-like DNA-binding domain superfamily/Winged helix DNA-binding domain"/>
    <property type="match status" value="1"/>
</dbReference>
<dbReference type="GO" id="GO:0000228">
    <property type="term" value="C:nuclear chromosome"/>
    <property type="evidence" value="ECO:0007669"/>
    <property type="project" value="TreeGrafter"/>
</dbReference>
<dbReference type="STRING" id="905079.L1IKF1"/>
<keyword evidence="6" id="KW-0479">Metal-binding</keyword>
<dbReference type="Pfam" id="PF04406">
    <property type="entry name" value="TP6A_N"/>
    <property type="match status" value="1"/>
</dbReference>
<reference evidence="16" key="3">
    <citation type="submission" date="2015-06" db="UniProtKB">
        <authorList>
            <consortium name="EnsemblProtists"/>
        </authorList>
    </citation>
    <scope>IDENTIFICATION</scope>
</reference>
<evidence type="ECO:0000259" key="13">
    <source>
        <dbReference type="Pfam" id="PF04406"/>
    </source>
</evidence>
<dbReference type="KEGG" id="gtt:GUITHDRAFT_175505"/>
<comment type="cofactor">
    <cofactor evidence="2">
        <name>Mg(2+)</name>
        <dbReference type="ChEBI" id="CHEBI:18420"/>
    </cofactor>
</comment>
<dbReference type="GO" id="GO:0046872">
    <property type="term" value="F:metal ion binding"/>
    <property type="evidence" value="ECO:0007669"/>
    <property type="project" value="UniProtKB-KW"/>
</dbReference>